<proteinExistence type="predicted"/>
<dbReference type="EMBL" id="CM045882">
    <property type="protein sequence ID" value="KAI7935511.1"/>
    <property type="molecule type" value="Genomic_DNA"/>
</dbReference>
<protein>
    <submittedName>
        <fullName evidence="1">Uncharacterized protein</fullName>
    </submittedName>
</protein>
<reference evidence="2" key="1">
    <citation type="journal article" date="2018" name="BMC Genomics">
        <title>Genomic insights into host adaptation between the wheat stripe rust pathogen (Puccinia striiformis f. sp. tritici) and the barley stripe rust pathogen (Puccinia striiformis f. sp. hordei).</title>
        <authorList>
            <person name="Xia C."/>
            <person name="Wang M."/>
            <person name="Yin C."/>
            <person name="Cornejo O.E."/>
            <person name="Hulbert S.H."/>
            <person name="Chen X."/>
        </authorList>
    </citation>
    <scope>NUCLEOTIDE SEQUENCE [LARGE SCALE GENOMIC DNA]</scope>
    <source>
        <strain evidence="2">93-210</strain>
    </source>
</reference>
<evidence type="ECO:0000313" key="1">
    <source>
        <dbReference type="EMBL" id="KAI7935511.1"/>
    </source>
</evidence>
<reference evidence="2" key="2">
    <citation type="journal article" date="2018" name="Mol. Plant Microbe Interact.">
        <title>Genome sequence resources for the wheat stripe rust pathogen (Puccinia striiformis f. sp. tritici) and the barley stripe rust pathogen (Puccinia striiformis f. sp. hordei).</title>
        <authorList>
            <person name="Xia C."/>
            <person name="Wang M."/>
            <person name="Yin C."/>
            <person name="Cornejo O.E."/>
            <person name="Hulbert S.H."/>
            <person name="Chen X."/>
        </authorList>
    </citation>
    <scope>NUCLEOTIDE SEQUENCE [LARGE SCALE GENOMIC DNA]</scope>
    <source>
        <strain evidence="2">93-210</strain>
    </source>
</reference>
<sequence>MVEDWFVEKAGPNSWDEWSFTIAQGDNAAKLLDEHWSTWVTEADVEKLYQAGINTFRIPIGYWIFVETVPPEPYIQTGQLDYLERLCGWAYARDMYIILDLHGLPGSQNGEQQSGHNTTSPNFFQPLQQARSDQTIKAVVDWIGSSAYYSIISGIEVVNEPRPYTTEQRAMLRAFYDRSYETIQTLGPKAPAMLFADGFVPGHKFAYWWEFASSHKTQPPTLIYTDHPYIGYFPAQTNAADIYNQICTKGTKYANFPVTTIITEWSLRTGIQNTTFEKSFYEAQLNTWSWYSGAVFWSLRVLDSKVAVLADKVAQYQWSFESLLERGSIASPTKKGDTTQFLKELTNPCGAPPTLVRDGPAPQGTAAAAAIADAEAAKAMIPAITKTIEAAAQQFGLLGIGSKAVHKSSKRRLR</sequence>
<name>A0ACC0DNU4_9BASI</name>
<comment type="caution">
    <text evidence="1">The sequence shown here is derived from an EMBL/GenBank/DDBJ whole genome shotgun (WGS) entry which is preliminary data.</text>
</comment>
<gene>
    <name evidence="1" type="ORF">MJO28_016382</name>
</gene>
<evidence type="ECO:0000313" key="2">
    <source>
        <dbReference type="Proteomes" id="UP001060170"/>
    </source>
</evidence>
<reference evidence="1 2" key="3">
    <citation type="journal article" date="2022" name="Microbiol. Spectr.">
        <title>Folding features and dynamics of 3D genome architecture in plant fungal pathogens.</title>
        <authorList>
            <person name="Xia C."/>
        </authorList>
    </citation>
    <scope>NUCLEOTIDE SEQUENCE [LARGE SCALE GENOMIC DNA]</scope>
    <source>
        <strain evidence="1 2">93-210</strain>
    </source>
</reference>
<accession>A0ACC0DNU4</accession>
<keyword evidence="2" id="KW-1185">Reference proteome</keyword>
<dbReference type="Proteomes" id="UP001060170">
    <property type="component" value="Chromosome 18"/>
</dbReference>
<organism evidence="1 2">
    <name type="scientific">Puccinia striiformis f. sp. tritici</name>
    <dbReference type="NCBI Taxonomy" id="168172"/>
    <lineage>
        <taxon>Eukaryota</taxon>
        <taxon>Fungi</taxon>
        <taxon>Dikarya</taxon>
        <taxon>Basidiomycota</taxon>
        <taxon>Pucciniomycotina</taxon>
        <taxon>Pucciniomycetes</taxon>
        <taxon>Pucciniales</taxon>
        <taxon>Pucciniaceae</taxon>
        <taxon>Puccinia</taxon>
    </lineage>
</organism>